<dbReference type="InterPro" id="IPR006501">
    <property type="entry name" value="Pectinesterase_inhib_dom"/>
</dbReference>
<keyword evidence="1 4" id="KW-0732">Signal</keyword>
<keyword evidence="7" id="KW-1185">Reference proteome</keyword>
<feature type="chain" id="PRO_5042048920" evidence="4">
    <location>
        <begin position="22"/>
        <end position="249"/>
    </location>
</feature>
<dbReference type="GO" id="GO:0004857">
    <property type="term" value="F:enzyme inhibitor activity"/>
    <property type="evidence" value="ECO:0007669"/>
    <property type="project" value="InterPro"/>
</dbReference>
<organism evidence="6 7">
    <name type="scientific">Quillaja saponaria</name>
    <name type="common">Soap bark tree</name>
    <dbReference type="NCBI Taxonomy" id="32244"/>
    <lineage>
        <taxon>Eukaryota</taxon>
        <taxon>Viridiplantae</taxon>
        <taxon>Streptophyta</taxon>
        <taxon>Embryophyta</taxon>
        <taxon>Tracheophyta</taxon>
        <taxon>Spermatophyta</taxon>
        <taxon>Magnoliopsida</taxon>
        <taxon>eudicotyledons</taxon>
        <taxon>Gunneridae</taxon>
        <taxon>Pentapetalae</taxon>
        <taxon>rosids</taxon>
        <taxon>fabids</taxon>
        <taxon>Fabales</taxon>
        <taxon>Quillajaceae</taxon>
        <taxon>Quillaja</taxon>
    </lineage>
</organism>
<dbReference type="NCBIfam" id="TIGR01614">
    <property type="entry name" value="PME_inhib"/>
    <property type="match status" value="1"/>
</dbReference>
<feature type="signal peptide" evidence="4">
    <location>
        <begin position="1"/>
        <end position="21"/>
    </location>
</feature>
<evidence type="ECO:0000313" key="7">
    <source>
        <dbReference type="Proteomes" id="UP001163823"/>
    </source>
</evidence>
<evidence type="ECO:0000259" key="5">
    <source>
        <dbReference type="SMART" id="SM00856"/>
    </source>
</evidence>
<evidence type="ECO:0000313" key="6">
    <source>
        <dbReference type="EMBL" id="KAJ7973069.1"/>
    </source>
</evidence>
<evidence type="ECO:0000256" key="2">
    <source>
        <dbReference type="ARBA" id="ARBA00023157"/>
    </source>
</evidence>
<sequence length="249" mass="26241">MDAKKTILLFLFLSFTGHVLSLPRFFNHVSSSSNAPAPAPVVSSIAGVPNAAPAKSPSSEAAVNVESKTITLESSSESNVLPLGLDQVLSQVGVANVDPTLLKICGVTDDPALCANSILPTIKAGPVDPVNVLETEIEACTNETTKVVAYIDTIVNDPKYSSPMARDALDACKETYSDIRDSLKDAKKAVDGHDVGTLSTMLSAVITDIGTCDDGFVEMEIPSPFELFDVRTKLDKLAGICLSMAKLVN</sequence>
<accession>A0AAD7Q1C7</accession>
<dbReference type="InterPro" id="IPR052421">
    <property type="entry name" value="PCW_Enzyme_Inhibitor"/>
</dbReference>
<reference evidence="6" key="1">
    <citation type="journal article" date="2023" name="Science">
        <title>Elucidation of the pathway for biosynthesis of saponin adjuvants from the soapbark tree.</title>
        <authorList>
            <person name="Reed J."/>
            <person name="Orme A."/>
            <person name="El-Demerdash A."/>
            <person name="Owen C."/>
            <person name="Martin L.B.B."/>
            <person name="Misra R.C."/>
            <person name="Kikuchi S."/>
            <person name="Rejzek M."/>
            <person name="Martin A.C."/>
            <person name="Harkess A."/>
            <person name="Leebens-Mack J."/>
            <person name="Louveau T."/>
            <person name="Stephenson M.J."/>
            <person name="Osbourn A."/>
        </authorList>
    </citation>
    <scope>NUCLEOTIDE SEQUENCE</scope>
    <source>
        <strain evidence="6">S10</strain>
    </source>
</reference>
<evidence type="ECO:0000256" key="3">
    <source>
        <dbReference type="ARBA" id="ARBA00038471"/>
    </source>
</evidence>
<dbReference type="PANTHER" id="PTHR36710">
    <property type="entry name" value="PECTINESTERASE INHIBITOR-LIKE"/>
    <property type="match status" value="1"/>
</dbReference>
<comment type="caution">
    <text evidence="6">The sequence shown here is derived from an EMBL/GenBank/DDBJ whole genome shotgun (WGS) entry which is preliminary data.</text>
</comment>
<dbReference type="Pfam" id="PF04043">
    <property type="entry name" value="PMEI"/>
    <property type="match status" value="1"/>
</dbReference>
<dbReference type="SMART" id="SM00856">
    <property type="entry name" value="PMEI"/>
    <property type="match status" value="1"/>
</dbReference>
<dbReference type="CDD" id="cd15800">
    <property type="entry name" value="PMEI-like_2"/>
    <property type="match status" value="1"/>
</dbReference>
<keyword evidence="2" id="KW-1015">Disulfide bond</keyword>
<gene>
    <name evidence="6" type="ORF">O6P43_010868</name>
</gene>
<dbReference type="EMBL" id="JARAOO010000004">
    <property type="protein sequence ID" value="KAJ7973069.1"/>
    <property type="molecule type" value="Genomic_DNA"/>
</dbReference>
<name>A0AAD7Q1C7_QUISA</name>
<dbReference type="Proteomes" id="UP001163823">
    <property type="component" value="Chromosome 4"/>
</dbReference>
<dbReference type="PANTHER" id="PTHR36710:SF21">
    <property type="entry name" value="PECTINESTERASE INHIBITOR DOMAIN-CONTAINING PROTEIN"/>
    <property type="match status" value="1"/>
</dbReference>
<dbReference type="AlphaFoldDB" id="A0AAD7Q1C7"/>
<dbReference type="Gene3D" id="1.20.140.40">
    <property type="entry name" value="Invertase/pectin methylesterase inhibitor family protein"/>
    <property type="match status" value="1"/>
</dbReference>
<comment type="similarity">
    <text evidence="3">Belongs to the PMEI family.</text>
</comment>
<proteinExistence type="inferred from homology"/>
<evidence type="ECO:0000256" key="4">
    <source>
        <dbReference type="SAM" id="SignalP"/>
    </source>
</evidence>
<dbReference type="InterPro" id="IPR035513">
    <property type="entry name" value="Invertase/methylesterase_inhib"/>
</dbReference>
<evidence type="ECO:0000256" key="1">
    <source>
        <dbReference type="ARBA" id="ARBA00022729"/>
    </source>
</evidence>
<dbReference type="SUPFAM" id="SSF101148">
    <property type="entry name" value="Plant invertase/pectin methylesterase inhibitor"/>
    <property type="match status" value="1"/>
</dbReference>
<feature type="domain" description="Pectinesterase inhibitor" evidence="5">
    <location>
        <begin position="96"/>
        <end position="244"/>
    </location>
</feature>
<protein>
    <submittedName>
        <fullName evidence="6">Pectinesterase inhibitor-like</fullName>
    </submittedName>
</protein>
<dbReference type="KEGG" id="qsa:O6P43_010868"/>
<dbReference type="FunFam" id="1.20.140.40:FF:000003">
    <property type="entry name" value="Invertase/pectin methylesterase inhibitor family protein"/>
    <property type="match status" value="1"/>
</dbReference>